<keyword evidence="1" id="KW-0812">Transmembrane</keyword>
<proteinExistence type="predicted"/>
<evidence type="ECO:0000313" key="2">
    <source>
        <dbReference type="EMBL" id="MFC3711834.1"/>
    </source>
</evidence>
<feature type="transmembrane region" description="Helical" evidence="1">
    <location>
        <begin position="16"/>
        <end position="35"/>
    </location>
</feature>
<reference evidence="3" key="1">
    <citation type="journal article" date="2019" name="Int. J. Syst. Evol. Microbiol.">
        <title>The Global Catalogue of Microorganisms (GCM) 10K type strain sequencing project: providing services to taxonomists for standard genome sequencing and annotation.</title>
        <authorList>
            <consortium name="The Broad Institute Genomics Platform"/>
            <consortium name="The Broad Institute Genome Sequencing Center for Infectious Disease"/>
            <person name="Wu L."/>
            <person name="Ma J."/>
        </authorList>
    </citation>
    <scope>NUCLEOTIDE SEQUENCE [LARGE SCALE GENOMIC DNA]</scope>
    <source>
        <strain evidence="3">KCTC 42644</strain>
    </source>
</reference>
<sequence>MASLRARLAGIERHKLFFGIGSLLVTTIVVVGFMVENRWGYMKPDPKLIYMSNWKEGRTREEVKAAQAEDVAERTRAYWAQQAEFAKMEAEAKAAEKAKAGK</sequence>
<dbReference type="RefSeq" id="WP_380857523.1">
    <property type="nucleotide sequence ID" value="NZ_JBHRXV010000003.1"/>
</dbReference>
<keyword evidence="1" id="KW-0472">Membrane</keyword>
<name>A0ABV7X967_9SPHN</name>
<protein>
    <submittedName>
        <fullName evidence="2">Uncharacterized protein</fullName>
    </submittedName>
</protein>
<dbReference type="Proteomes" id="UP001595615">
    <property type="component" value="Unassembled WGS sequence"/>
</dbReference>
<dbReference type="EMBL" id="JBHRXV010000003">
    <property type="protein sequence ID" value="MFC3711834.1"/>
    <property type="molecule type" value="Genomic_DNA"/>
</dbReference>
<evidence type="ECO:0000256" key="1">
    <source>
        <dbReference type="SAM" id="Phobius"/>
    </source>
</evidence>
<accession>A0ABV7X967</accession>
<evidence type="ECO:0000313" key="3">
    <source>
        <dbReference type="Proteomes" id="UP001595615"/>
    </source>
</evidence>
<keyword evidence="3" id="KW-1185">Reference proteome</keyword>
<organism evidence="2 3">
    <name type="scientific">Sphingoaurantiacus capsulatus</name>
    <dbReference type="NCBI Taxonomy" id="1771310"/>
    <lineage>
        <taxon>Bacteria</taxon>
        <taxon>Pseudomonadati</taxon>
        <taxon>Pseudomonadota</taxon>
        <taxon>Alphaproteobacteria</taxon>
        <taxon>Sphingomonadales</taxon>
        <taxon>Sphingosinicellaceae</taxon>
        <taxon>Sphingoaurantiacus</taxon>
    </lineage>
</organism>
<keyword evidence="1" id="KW-1133">Transmembrane helix</keyword>
<gene>
    <name evidence="2" type="ORF">ACFOMD_04585</name>
</gene>
<comment type="caution">
    <text evidence="2">The sequence shown here is derived from an EMBL/GenBank/DDBJ whole genome shotgun (WGS) entry which is preliminary data.</text>
</comment>